<feature type="region of interest" description="Disordered" evidence="7">
    <location>
        <begin position="83"/>
        <end position="181"/>
    </location>
</feature>
<evidence type="ECO:0000313" key="10">
    <source>
        <dbReference type="Proteomes" id="UP000655225"/>
    </source>
</evidence>
<comment type="subcellular location">
    <subcellularLocation>
        <location evidence="1 6">Endoplasmic reticulum membrane</location>
        <topology evidence="1 6">Multi-pass membrane protein</topology>
    </subcellularLocation>
</comment>
<evidence type="ECO:0000313" key="9">
    <source>
        <dbReference type="EMBL" id="KAF8413831.1"/>
    </source>
</evidence>
<evidence type="ECO:0000256" key="5">
    <source>
        <dbReference type="ARBA" id="ARBA00023136"/>
    </source>
</evidence>
<evidence type="ECO:0000256" key="1">
    <source>
        <dbReference type="ARBA" id="ARBA00004477"/>
    </source>
</evidence>
<dbReference type="GO" id="GO:0005789">
    <property type="term" value="C:endoplasmic reticulum membrane"/>
    <property type="evidence" value="ECO:0007669"/>
    <property type="project" value="UniProtKB-SubCell"/>
</dbReference>
<evidence type="ECO:0000256" key="4">
    <source>
        <dbReference type="ARBA" id="ARBA00022989"/>
    </source>
</evidence>
<feature type="domain" description="Reticulon" evidence="8">
    <location>
        <begin position="189"/>
        <end position="346"/>
    </location>
</feature>
<dbReference type="Proteomes" id="UP000655225">
    <property type="component" value="Unassembled WGS sequence"/>
</dbReference>
<feature type="region of interest" description="Disordered" evidence="7">
    <location>
        <begin position="1"/>
        <end position="56"/>
    </location>
</feature>
<keyword evidence="5 6" id="KW-0472">Membrane</keyword>
<feature type="compositionally biased region" description="Low complexity" evidence="7">
    <location>
        <begin position="160"/>
        <end position="172"/>
    </location>
</feature>
<evidence type="ECO:0000256" key="2">
    <source>
        <dbReference type="ARBA" id="ARBA00022692"/>
    </source>
</evidence>
<protein>
    <recommendedName>
        <fullName evidence="6">Reticulon-like protein</fullName>
    </recommendedName>
</protein>
<dbReference type="PROSITE" id="PS50845">
    <property type="entry name" value="RETICULON"/>
    <property type="match status" value="1"/>
</dbReference>
<keyword evidence="4 6" id="KW-1133">Transmembrane helix</keyword>
<keyword evidence="3 6" id="KW-0256">Endoplasmic reticulum</keyword>
<evidence type="ECO:0000256" key="6">
    <source>
        <dbReference type="RuleBase" id="RU363132"/>
    </source>
</evidence>
<feature type="compositionally biased region" description="Basic residues" evidence="7">
    <location>
        <begin position="145"/>
        <end position="156"/>
    </location>
</feature>
<evidence type="ECO:0000256" key="3">
    <source>
        <dbReference type="ARBA" id="ARBA00022824"/>
    </source>
</evidence>
<organism evidence="9 10">
    <name type="scientific">Tetracentron sinense</name>
    <name type="common">Spur-leaf</name>
    <dbReference type="NCBI Taxonomy" id="13715"/>
    <lineage>
        <taxon>Eukaryota</taxon>
        <taxon>Viridiplantae</taxon>
        <taxon>Streptophyta</taxon>
        <taxon>Embryophyta</taxon>
        <taxon>Tracheophyta</taxon>
        <taxon>Spermatophyta</taxon>
        <taxon>Magnoliopsida</taxon>
        <taxon>Trochodendrales</taxon>
        <taxon>Trochodendraceae</taxon>
        <taxon>Tetracentron</taxon>
    </lineage>
</organism>
<reference evidence="9 10" key="1">
    <citation type="submission" date="2020-04" db="EMBL/GenBank/DDBJ databases">
        <title>Plant Genome Project.</title>
        <authorList>
            <person name="Zhang R.-G."/>
        </authorList>
    </citation>
    <scope>NUCLEOTIDE SEQUENCE [LARGE SCALE GENOMIC DNA]</scope>
    <source>
        <strain evidence="9">YNK0</strain>
        <tissue evidence="9">Leaf</tissue>
    </source>
</reference>
<dbReference type="Pfam" id="PF02453">
    <property type="entry name" value="Reticulon"/>
    <property type="match status" value="1"/>
</dbReference>
<keyword evidence="10" id="KW-1185">Reference proteome</keyword>
<dbReference type="PANTHER" id="PTHR46626:SF2">
    <property type="entry name" value="RETICULON-LIKE PROTEIN B17"/>
    <property type="match status" value="1"/>
</dbReference>
<evidence type="ECO:0000259" key="8">
    <source>
        <dbReference type="PROSITE" id="PS50845"/>
    </source>
</evidence>
<gene>
    <name evidence="9" type="ORF">HHK36_001825</name>
</gene>
<keyword evidence="2 6" id="KW-0812">Transmembrane</keyword>
<dbReference type="OrthoDB" id="783438at2759"/>
<dbReference type="InterPro" id="IPR003388">
    <property type="entry name" value="Reticulon"/>
</dbReference>
<sequence length="427" mass="48287">MASNPPYRRSEPRQQSKSASRLTRTDEFSREGEDLPPDLIHSSHKKTKTTPSTNHLSMKTSNCLAFQELLLLSPSLLRRSKTRPVERTEMAEEAVDPVGSRRRCKSRAASMGCASPRNNRRARRRLEPEPREEKDVGLVEEIGKARKRRQSGRSRKEKLSLIPSVPSPISSPKTNDDDQSSLDHMGQLISDLIMWKDIAKSSLWFGFGSLCFLSSCFARGLSFCIFSAVSQLGLLFLGVAFFFNSFSQRDEEDKIKDFKLKEDSIVRAARVMLPVANLVIVRTRELFSGEPAITLKVAPLLLLGAEYGHFITLWRLCATGFFVSFTVPKLYSCYFIQINRQVEFLRCWVWGTWGACSHKKIVAASAATAFWNLSTVKTRIFAAFISMVIFRYYRQNLEVNAVEGEAEGEGEQKQQLALVVAEEITHI</sequence>
<feature type="compositionally biased region" description="Basic and acidic residues" evidence="7">
    <location>
        <begin position="23"/>
        <end position="33"/>
    </location>
</feature>
<dbReference type="PANTHER" id="PTHR46626">
    <property type="entry name" value="RETICULON-LIKE PROTEIN B17"/>
    <property type="match status" value="1"/>
</dbReference>
<dbReference type="InterPro" id="IPR044647">
    <property type="entry name" value="RTNLB17/18/21"/>
</dbReference>
<evidence type="ECO:0000256" key="7">
    <source>
        <dbReference type="SAM" id="MobiDB-lite"/>
    </source>
</evidence>
<name>A0A834ZUQ9_TETSI</name>
<feature type="compositionally biased region" description="Basic and acidic residues" evidence="7">
    <location>
        <begin position="125"/>
        <end position="144"/>
    </location>
</feature>
<dbReference type="AlphaFoldDB" id="A0A834ZUQ9"/>
<proteinExistence type="predicted"/>
<comment type="caution">
    <text evidence="6">Lacks conserved residue(s) required for the propagation of feature annotation.</text>
</comment>
<accession>A0A834ZUQ9</accession>
<dbReference type="EMBL" id="JABCRI010000001">
    <property type="protein sequence ID" value="KAF8413831.1"/>
    <property type="molecule type" value="Genomic_DNA"/>
</dbReference>
<feature type="transmembrane region" description="Helical" evidence="6">
    <location>
        <begin position="228"/>
        <end position="246"/>
    </location>
</feature>
<comment type="caution">
    <text evidence="9">The sequence shown here is derived from an EMBL/GenBank/DDBJ whole genome shotgun (WGS) entry which is preliminary data.</text>
</comment>
<dbReference type="OMA" id="CYHESIN"/>